<keyword evidence="5" id="KW-0808">Transferase</keyword>
<accession>A0ABP9VA99</accession>
<evidence type="ECO:0000256" key="1">
    <source>
        <dbReference type="ARBA" id="ARBA00006068"/>
    </source>
</evidence>
<dbReference type="Proteomes" id="UP001458946">
    <property type="component" value="Unassembled WGS sequence"/>
</dbReference>
<dbReference type="PANTHER" id="PTHR33392">
    <property type="entry name" value="POLYISOPRENYL-TEICHOIC ACID--PEPTIDOGLYCAN TEICHOIC ACID TRANSFERASE TAGU"/>
    <property type="match status" value="1"/>
</dbReference>
<dbReference type="Pfam" id="PF13399">
    <property type="entry name" value="LytR_C"/>
    <property type="match status" value="1"/>
</dbReference>
<dbReference type="Gene3D" id="3.40.630.190">
    <property type="entry name" value="LCP protein"/>
    <property type="match status" value="1"/>
</dbReference>
<dbReference type="Pfam" id="PF03816">
    <property type="entry name" value="LytR_cpsA_psr"/>
    <property type="match status" value="1"/>
</dbReference>
<dbReference type="GO" id="GO:0016740">
    <property type="term" value="F:transferase activity"/>
    <property type="evidence" value="ECO:0007669"/>
    <property type="project" value="UniProtKB-KW"/>
</dbReference>
<name>A0ABP9VA99_9DEIO</name>
<evidence type="ECO:0000259" key="3">
    <source>
        <dbReference type="Pfam" id="PF03816"/>
    </source>
</evidence>
<feature type="domain" description="Cell envelope-related transcriptional attenuator" evidence="3">
    <location>
        <begin position="70"/>
        <end position="216"/>
    </location>
</feature>
<evidence type="ECO:0000313" key="6">
    <source>
        <dbReference type="Proteomes" id="UP001458946"/>
    </source>
</evidence>
<feature type="region of interest" description="Disordered" evidence="2">
    <location>
        <begin position="353"/>
        <end position="376"/>
    </location>
</feature>
<evidence type="ECO:0000313" key="5">
    <source>
        <dbReference type="EMBL" id="GAA5500617.1"/>
    </source>
</evidence>
<protein>
    <submittedName>
        <fullName evidence="5">Polyisoprenyl-teichoic acid--peptidoglycan teichoic acid transferase TagU</fullName>
    </submittedName>
</protein>
<feature type="domain" description="LytR/CpsA/Psr regulator C-terminal" evidence="4">
    <location>
        <begin position="296"/>
        <end position="374"/>
    </location>
</feature>
<dbReference type="PANTHER" id="PTHR33392:SF6">
    <property type="entry name" value="POLYISOPRENYL-TEICHOIC ACID--PEPTIDOGLYCAN TEICHOIC ACID TRANSFERASE TAGU"/>
    <property type="match status" value="1"/>
</dbReference>
<sequence>MRRPVVVSLLALAGLTALLAPAFPALMRYGALPHKAAGPLNIVLAGMDVDYDYSAATWPYPPKPLDFSTRTDTLLLAQVHPDGEVNLLSIPRDTWVNMAGYGWGKINGANVHGGPELLLNTVQQLTGLPIDGYLFMSLSAVRDLTNAVGGVTVDVPQRMKYDDNAGHLHIDLQAGRQKLSGEQAEGFLRFRHDSMSDIGRVGRQQAFLTALMGKLKSPLNWWRLPAAAGALNRNTKSNLTREQVGALLGAALSGPKVNAHTVPGSFGQGGTWLANRAELGQMIRQYFRDPNDPRSLNISVVNVAAPAGSARKLQATLQAKGYASVNIAEEPRHEAATTVSGAQAARIQQELGFGTVSSEAPTNGADVTIRLGSDTP</sequence>
<dbReference type="InterPro" id="IPR004474">
    <property type="entry name" value="LytR_CpsA_psr"/>
</dbReference>
<dbReference type="EMBL" id="BAABRN010000002">
    <property type="protein sequence ID" value="GAA5500617.1"/>
    <property type="molecule type" value="Genomic_DNA"/>
</dbReference>
<proteinExistence type="inferred from homology"/>
<comment type="similarity">
    <text evidence="1">Belongs to the LytR/CpsA/Psr (LCP) family.</text>
</comment>
<keyword evidence="6" id="KW-1185">Reference proteome</keyword>
<dbReference type="NCBIfam" id="TIGR00350">
    <property type="entry name" value="lytR_cpsA_psr"/>
    <property type="match status" value="1"/>
</dbReference>
<dbReference type="InterPro" id="IPR050922">
    <property type="entry name" value="LytR/CpsA/Psr_CW_biosynth"/>
</dbReference>
<evidence type="ECO:0000259" key="4">
    <source>
        <dbReference type="Pfam" id="PF13399"/>
    </source>
</evidence>
<dbReference type="RefSeq" id="WP_353540596.1">
    <property type="nucleotide sequence ID" value="NZ_BAABRN010000002.1"/>
</dbReference>
<gene>
    <name evidence="5" type="primary">tagU_1</name>
    <name evidence="5" type="ORF">Dxin01_00339</name>
</gene>
<evidence type="ECO:0000256" key="2">
    <source>
        <dbReference type="SAM" id="MobiDB-lite"/>
    </source>
</evidence>
<reference evidence="5 6" key="1">
    <citation type="submission" date="2024-02" db="EMBL/GenBank/DDBJ databases">
        <title>Deinococcus xinjiangensis NBRC 107630.</title>
        <authorList>
            <person name="Ichikawa N."/>
            <person name="Katano-Makiyama Y."/>
            <person name="Hidaka K."/>
        </authorList>
    </citation>
    <scope>NUCLEOTIDE SEQUENCE [LARGE SCALE GENOMIC DNA]</scope>
    <source>
        <strain evidence="5 6">NBRC 107630</strain>
    </source>
</reference>
<dbReference type="InterPro" id="IPR027381">
    <property type="entry name" value="LytR/CpsA/Psr_C"/>
</dbReference>
<comment type="caution">
    <text evidence="5">The sequence shown here is derived from an EMBL/GenBank/DDBJ whole genome shotgun (WGS) entry which is preliminary data.</text>
</comment>
<organism evidence="5 6">
    <name type="scientific">Deinococcus xinjiangensis</name>
    <dbReference type="NCBI Taxonomy" id="457454"/>
    <lineage>
        <taxon>Bacteria</taxon>
        <taxon>Thermotogati</taxon>
        <taxon>Deinococcota</taxon>
        <taxon>Deinococci</taxon>
        <taxon>Deinococcales</taxon>
        <taxon>Deinococcaceae</taxon>
        <taxon>Deinococcus</taxon>
    </lineage>
</organism>